<dbReference type="STRING" id="5353.A0A1Q3ED58"/>
<dbReference type="GO" id="GO:0055085">
    <property type="term" value="P:transmembrane transport"/>
    <property type="evidence" value="ECO:0007669"/>
    <property type="project" value="InterPro"/>
</dbReference>
<dbReference type="InterPro" id="IPR009486">
    <property type="entry name" value="Pur_nuclsid_perm"/>
</dbReference>
<dbReference type="Gene3D" id="3.40.50.1580">
    <property type="entry name" value="Nucleoside phosphorylase domain"/>
    <property type="match status" value="1"/>
</dbReference>
<proteinExistence type="predicted"/>
<protein>
    <submittedName>
        <fullName evidence="1">Purine nucleoside permease</fullName>
    </submittedName>
</protein>
<dbReference type="GO" id="GO:0003824">
    <property type="term" value="F:catalytic activity"/>
    <property type="evidence" value="ECO:0007669"/>
    <property type="project" value="InterPro"/>
</dbReference>
<sequence length="527" mass="58321">MRDAEEGWALQKKLKVQDGYISHMYGQQIHRHYLYDGALGFVILRRDLYLRCPYKRRKLSVMRLMRKYTEFILPRHHQSSLAVLLGTERKTNFTVSPLIYFFPILRILCFVIEKERRTIKGDAEKVLKSRRTFTSSSVCSETEVQDGSVTVYHLHPEHHRLCATGTGEKLKPKVFIIDMFKPEGAIWYNIPEFDLLARNVTVPGLSPLFPEAHCTQDGSICQVITGEAEINAASSISALVYSNIFDLTTTYFLVAGIAGVNPKVATIGDVTFARFAVQVALQYEFDAREKPADFPTGYVPQGAVAPDQYPTSIYGTEVFELNTALRTLAVGFAKNATLNDTTATQEMRSLYANNSAFAPGASSGPSVRECDTATSDVYFSGTLLGEAFENTTTLFTNGTGVYCTTQQEDNATLEVLLRATLAKLADFSRIIVMRTASDFDRPHDGVSAAQNLFGDAPGYHPSVENIYLAGVRVVEGIVNGWSQTFEQGVKAENYIGDIFGSLGGVPDFGPGSSTSLRKRRTKNAQFT</sequence>
<accession>A0A1Q3ED58</accession>
<dbReference type="InterPro" id="IPR035994">
    <property type="entry name" value="Nucleoside_phosphorylase_sf"/>
</dbReference>
<comment type="caution">
    <text evidence="1">The sequence shown here is derived from an EMBL/GenBank/DDBJ whole genome shotgun (WGS) entry which is preliminary data.</text>
</comment>
<gene>
    <name evidence="1" type="ORF">LENED_006954</name>
</gene>
<evidence type="ECO:0000313" key="1">
    <source>
        <dbReference type="EMBL" id="GAW05118.1"/>
    </source>
</evidence>
<dbReference type="Proteomes" id="UP000188533">
    <property type="component" value="Unassembled WGS sequence"/>
</dbReference>
<dbReference type="PANTHER" id="PTHR38643:SF1">
    <property type="entry name" value="PURINE NUCLEOSIDE PERMEASE C285.05-RELATED"/>
    <property type="match status" value="1"/>
</dbReference>
<dbReference type="GO" id="GO:0009116">
    <property type="term" value="P:nucleoside metabolic process"/>
    <property type="evidence" value="ECO:0007669"/>
    <property type="project" value="InterPro"/>
</dbReference>
<dbReference type="GO" id="GO:0005783">
    <property type="term" value="C:endoplasmic reticulum"/>
    <property type="evidence" value="ECO:0007669"/>
    <property type="project" value="TreeGrafter"/>
</dbReference>
<keyword evidence="2" id="KW-1185">Reference proteome</keyword>
<dbReference type="PANTHER" id="PTHR38643">
    <property type="entry name" value="PURINE NUCLEOSIDE PERMEASE C285.05-RELATED"/>
    <property type="match status" value="1"/>
</dbReference>
<dbReference type="Pfam" id="PF06516">
    <property type="entry name" value="NUP"/>
    <property type="match status" value="1"/>
</dbReference>
<evidence type="ECO:0000313" key="2">
    <source>
        <dbReference type="Proteomes" id="UP000188533"/>
    </source>
</evidence>
<name>A0A1Q3ED58_LENED</name>
<organism evidence="1 2">
    <name type="scientific">Lentinula edodes</name>
    <name type="common">Shiitake mushroom</name>
    <name type="synonym">Lentinus edodes</name>
    <dbReference type="NCBI Taxonomy" id="5353"/>
    <lineage>
        <taxon>Eukaryota</taxon>
        <taxon>Fungi</taxon>
        <taxon>Dikarya</taxon>
        <taxon>Basidiomycota</taxon>
        <taxon>Agaricomycotina</taxon>
        <taxon>Agaricomycetes</taxon>
        <taxon>Agaricomycetidae</taxon>
        <taxon>Agaricales</taxon>
        <taxon>Marasmiineae</taxon>
        <taxon>Omphalotaceae</taxon>
        <taxon>Lentinula</taxon>
    </lineage>
</organism>
<dbReference type="EMBL" id="BDGU01000235">
    <property type="protein sequence ID" value="GAW05118.1"/>
    <property type="molecule type" value="Genomic_DNA"/>
</dbReference>
<dbReference type="AlphaFoldDB" id="A0A1Q3ED58"/>
<reference evidence="1 2" key="2">
    <citation type="submission" date="2017-02" db="EMBL/GenBank/DDBJ databases">
        <title>A genome survey and senescence transcriptome analysis in Lentinula edodes.</title>
        <authorList>
            <person name="Sakamoto Y."/>
            <person name="Nakade K."/>
            <person name="Sato S."/>
            <person name="Yoshida Y."/>
            <person name="Miyazaki K."/>
            <person name="Natsume S."/>
            <person name="Konno N."/>
        </authorList>
    </citation>
    <scope>NUCLEOTIDE SEQUENCE [LARGE SCALE GENOMIC DNA]</scope>
    <source>
        <strain evidence="1 2">NBRC 111202</strain>
    </source>
</reference>
<reference evidence="1 2" key="1">
    <citation type="submission" date="2016-08" db="EMBL/GenBank/DDBJ databases">
        <authorList>
            <consortium name="Lentinula edodes genome sequencing consortium"/>
            <person name="Sakamoto Y."/>
            <person name="Nakade K."/>
            <person name="Sato S."/>
            <person name="Yoshida Y."/>
            <person name="Miyazaki K."/>
            <person name="Natsume S."/>
            <person name="Konno N."/>
        </authorList>
    </citation>
    <scope>NUCLEOTIDE SEQUENCE [LARGE SCALE GENOMIC DNA]</scope>
    <source>
        <strain evidence="1 2">NBRC 111202</strain>
    </source>
</reference>